<gene>
    <name evidence="2" type="ORF">GcC1_216029</name>
</gene>
<dbReference type="Proteomes" id="UP000285405">
    <property type="component" value="Unassembled WGS sequence"/>
</dbReference>
<feature type="domain" description="SGNH hydrolase-type esterase" evidence="1">
    <location>
        <begin position="11"/>
        <end position="191"/>
    </location>
</feature>
<keyword evidence="2" id="KW-0378">Hydrolase</keyword>
<dbReference type="PANTHER" id="PTHR30383:SF19">
    <property type="entry name" value="FIBRONECTIN TYPE-III DOMAIN-CONTAINING PROTEIN"/>
    <property type="match status" value="1"/>
</dbReference>
<evidence type="ECO:0000259" key="1">
    <source>
        <dbReference type="Pfam" id="PF13472"/>
    </source>
</evidence>
<dbReference type="PANTHER" id="PTHR30383">
    <property type="entry name" value="THIOESTERASE 1/PROTEASE 1/LYSOPHOSPHOLIPASE L1"/>
    <property type="match status" value="1"/>
</dbReference>
<reference evidence="2 3" key="1">
    <citation type="journal article" date="2018" name="BMC Genomics">
        <title>Comparative genome analyses reveal sequence features reflecting distinct modes of host-adaptation between dicot and monocot powdery mildew.</title>
        <authorList>
            <person name="Wu Y."/>
            <person name="Ma X."/>
            <person name="Pan Z."/>
            <person name="Kale S.D."/>
            <person name="Song Y."/>
            <person name="King H."/>
            <person name="Zhang Q."/>
            <person name="Presley C."/>
            <person name="Deng X."/>
            <person name="Wei C.I."/>
            <person name="Xiao S."/>
        </authorList>
    </citation>
    <scope>NUCLEOTIDE SEQUENCE [LARGE SCALE GENOMIC DNA]</scope>
    <source>
        <strain evidence="2">UCSC1</strain>
    </source>
</reference>
<comment type="caution">
    <text evidence="2">The sequence shown here is derived from an EMBL/GenBank/DDBJ whole genome shotgun (WGS) entry which is preliminary data.</text>
</comment>
<proteinExistence type="predicted"/>
<dbReference type="GO" id="GO:0004622">
    <property type="term" value="F:phosphatidylcholine lysophospholipase activity"/>
    <property type="evidence" value="ECO:0007669"/>
    <property type="project" value="TreeGrafter"/>
</dbReference>
<dbReference type="InterPro" id="IPR036514">
    <property type="entry name" value="SGNH_hydro_sf"/>
</dbReference>
<dbReference type="CDD" id="cd00229">
    <property type="entry name" value="SGNH_hydrolase"/>
    <property type="match status" value="1"/>
</dbReference>
<accession>A0A420H908</accession>
<dbReference type="InterPro" id="IPR013830">
    <property type="entry name" value="SGNH_hydro"/>
</dbReference>
<dbReference type="Pfam" id="PF13472">
    <property type="entry name" value="Lipase_GDSL_2"/>
    <property type="match status" value="1"/>
</dbReference>
<dbReference type="Gene3D" id="3.40.50.1110">
    <property type="entry name" value="SGNH hydrolase"/>
    <property type="match status" value="1"/>
</dbReference>
<organism evidence="2 3">
    <name type="scientific">Golovinomyces cichoracearum</name>
    <dbReference type="NCBI Taxonomy" id="62708"/>
    <lineage>
        <taxon>Eukaryota</taxon>
        <taxon>Fungi</taxon>
        <taxon>Dikarya</taxon>
        <taxon>Ascomycota</taxon>
        <taxon>Pezizomycotina</taxon>
        <taxon>Leotiomycetes</taxon>
        <taxon>Erysiphales</taxon>
        <taxon>Erysiphaceae</taxon>
        <taxon>Golovinomyces</taxon>
    </lineage>
</organism>
<evidence type="ECO:0000313" key="2">
    <source>
        <dbReference type="EMBL" id="RKF53919.1"/>
    </source>
</evidence>
<dbReference type="EMBL" id="MCBR01021678">
    <property type="protein sequence ID" value="RKF53919.1"/>
    <property type="molecule type" value="Genomic_DNA"/>
</dbReference>
<evidence type="ECO:0000313" key="3">
    <source>
        <dbReference type="Proteomes" id="UP000285405"/>
    </source>
</evidence>
<dbReference type="SUPFAM" id="SSF52266">
    <property type="entry name" value="SGNH hydrolase"/>
    <property type="match status" value="1"/>
</dbReference>
<name>A0A420H908_9PEZI</name>
<dbReference type="AlphaFoldDB" id="A0A420H908"/>
<dbReference type="InterPro" id="IPR051532">
    <property type="entry name" value="Ester_Hydrolysis_Enzymes"/>
</dbReference>
<sequence>MLLTNTLNILCFGDSLTAGFSHVGAPDHPYGLSLQTSLRAKFPELNVTVDVQGRGGDFVISPPGQFLPRIQSIYRNYPLLSYDFAIILGGTNDLCVKMQTVNIWPALQKVWSVPLSHSTKVLAMTVPECGLCDSQFNAERDALNSLILGHETKNLYKFDYSSAIPYCSMPKYKRDAIWADHLHLTDRGYDLLGSLVADRLAEIIRALGRNDEVENNICKEEL</sequence>
<protein>
    <submittedName>
        <fullName evidence="2">GDSL-like lipase/acylhydrolase</fullName>
    </submittedName>
</protein>
<dbReference type="OrthoDB" id="295656at2759"/>